<reference evidence="2" key="2">
    <citation type="submission" date="2015-07" db="EMBL/GenBank/DDBJ databases">
        <title>The genome sequence of Plasmodium falciparum RAJ116.</title>
        <authorList>
            <consortium name="The Broad Institute Genome Sequencing Platform"/>
            <person name="Volkman S.K."/>
            <person name="Neafsey D.E."/>
            <person name="Dash A.P."/>
            <person name="Chitnis C.E."/>
            <person name="Hartl D.L."/>
            <person name="Young S.K."/>
            <person name="Kodira C.D."/>
            <person name="Zeng Q."/>
            <person name="Koehrsen M."/>
            <person name="Godfrey P."/>
            <person name="Alvarado L."/>
            <person name="Berlin A."/>
            <person name="Borenstein D."/>
            <person name="Chen Z."/>
            <person name="Engels R."/>
            <person name="Freedman E."/>
            <person name="Gellesch M."/>
            <person name="Goldberg J."/>
            <person name="Griggs A."/>
            <person name="Gujja S."/>
            <person name="Heiman D."/>
            <person name="Hepburn T."/>
            <person name="Howarth C."/>
            <person name="Jen D."/>
            <person name="Larson L."/>
            <person name="Lewis B."/>
            <person name="Mehta T."/>
            <person name="Park D."/>
            <person name="Pearson M."/>
            <person name="Roberts A."/>
            <person name="Saif S."/>
            <person name="Shea T."/>
            <person name="Shenoy N."/>
            <person name="Sisk P."/>
            <person name="Stolte C."/>
            <person name="Sykes S."/>
            <person name="Walk T."/>
            <person name="White J."/>
            <person name="Yandava C."/>
            <person name="Wirth D.F."/>
            <person name="Nusbaum C."/>
            <person name="Birren B."/>
        </authorList>
    </citation>
    <scope>NUCLEOTIDE SEQUENCE [LARGE SCALE GENOMIC DNA]</scope>
    <source>
        <strain evidence="2">RAJ116</strain>
    </source>
</reference>
<protein>
    <submittedName>
        <fullName evidence="1">Uncharacterized protein</fullName>
    </submittedName>
</protein>
<dbReference type="EMBL" id="GG664925">
    <property type="protein sequence ID" value="KNC38155.1"/>
    <property type="molecule type" value="Genomic_DNA"/>
</dbReference>
<evidence type="ECO:0000313" key="1">
    <source>
        <dbReference type="EMBL" id="KNC38155.1"/>
    </source>
</evidence>
<accession>A0A0L0D0D5</accession>
<dbReference type="Proteomes" id="UP000054566">
    <property type="component" value="Unassembled WGS sequence"/>
</dbReference>
<organism evidence="1 2">
    <name type="scientific">Plasmodium falciparum RAJ116</name>
    <dbReference type="NCBI Taxonomy" id="580058"/>
    <lineage>
        <taxon>Eukaryota</taxon>
        <taxon>Sar</taxon>
        <taxon>Alveolata</taxon>
        <taxon>Apicomplexa</taxon>
        <taxon>Aconoidasida</taxon>
        <taxon>Haemosporida</taxon>
        <taxon>Plasmodiidae</taxon>
        <taxon>Plasmodium</taxon>
        <taxon>Plasmodium (Laverania)</taxon>
    </lineage>
</organism>
<gene>
    <name evidence="1" type="ORF">PFLG_03122</name>
</gene>
<reference evidence="2" key="1">
    <citation type="submission" date="2015-07" db="EMBL/GenBank/DDBJ databases">
        <title>Annotation of Plasmodium falciparum RAJ116.</title>
        <authorList>
            <consortium name="The Broad Institute Genome Sequencing Platform"/>
            <person name="Volkman S.K."/>
            <person name="Neafsey D.E."/>
            <person name="Dash A.P."/>
            <person name="Chitnis C.E."/>
            <person name="Hartl D.L."/>
            <person name="Young S.K."/>
            <person name="Zeng Q."/>
            <person name="Koehrsen M."/>
            <person name="Alvarado L."/>
            <person name="Berlin A."/>
            <person name="Borenstein D."/>
            <person name="Chapman S.B."/>
            <person name="Chen Z."/>
            <person name="Engels R."/>
            <person name="Freedman E."/>
            <person name="Gellesch M."/>
            <person name="Goldberg J."/>
            <person name="Griggs A."/>
            <person name="Gujja S."/>
            <person name="Heilman E.R."/>
            <person name="Heiman D.I."/>
            <person name="Howarth C."/>
            <person name="Jen D."/>
            <person name="Larson L."/>
            <person name="Mehta T."/>
            <person name="Neiman D."/>
            <person name="Park D."/>
            <person name="Pearson M."/>
            <person name="Roberts A."/>
            <person name="Saif S."/>
            <person name="Shea T."/>
            <person name="Shenoy N."/>
            <person name="Sisk P."/>
            <person name="Stolte C."/>
            <person name="Sykes S."/>
            <person name="Walk T."/>
            <person name="White J."/>
            <person name="Yandava C."/>
            <person name="Haas B."/>
            <person name="Henn M.R."/>
            <person name="Nusbaum C."/>
            <person name="Birren B."/>
        </authorList>
    </citation>
    <scope>NUCLEOTIDE SEQUENCE [LARGE SCALE GENOMIC DNA]</scope>
    <source>
        <strain evidence="2">RAJ116</strain>
    </source>
</reference>
<dbReference type="OrthoDB" id="16281at2759"/>
<proteinExistence type="predicted"/>
<sequence>MNNPKNGNQYNDINNTILLIINNNNNIIYNEIWEQNEAVDVCCDLDEIMVPSQRQKQNIIQIYKCSCPTCDKKKVIANEPKVFFNHFNRKPKVEKKENDIKFEEPEIHENIKVLNPVLYMFKYFKPSYFNVKKIQCSYNKNSLSIMNVTMGEYEIPKIKQNLEYVTPSGDIVNFPEKIKEAILEKAKKESNKWIKSNDDPYINVGR</sequence>
<dbReference type="AlphaFoldDB" id="A0A0L0D0D5"/>
<name>A0A0L0D0D5_PLAFA</name>
<evidence type="ECO:0000313" key="2">
    <source>
        <dbReference type="Proteomes" id="UP000054566"/>
    </source>
</evidence>